<comment type="subcellular location">
    <subcellularLocation>
        <location evidence="1">Nucleus</location>
    </subcellularLocation>
</comment>
<dbReference type="Pfam" id="PF05182">
    <property type="entry name" value="Fip1"/>
    <property type="match status" value="1"/>
</dbReference>
<feature type="compositionally biased region" description="Pro residues" evidence="5">
    <location>
        <begin position="155"/>
        <end position="167"/>
    </location>
</feature>
<feature type="compositionally biased region" description="Basic and acidic residues" evidence="5">
    <location>
        <begin position="827"/>
        <end position="864"/>
    </location>
</feature>
<feature type="compositionally biased region" description="Polar residues" evidence="5">
    <location>
        <begin position="543"/>
        <end position="561"/>
    </location>
</feature>
<organism evidence="7 8">
    <name type="scientific">Apatococcus lobatus</name>
    <dbReference type="NCBI Taxonomy" id="904363"/>
    <lineage>
        <taxon>Eukaryota</taxon>
        <taxon>Viridiplantae</taxon>
        <taxon>Chlorophyta</taxon>
        <taxon>core chlorophytes</taxon>
        <taxon>Trebouxiophyceae</taxon>
        <taxon>Chlorellales</taxon>
        <taxon>Chlorellaceae</taxon>
        <taxon>Apatococcus</taxon>
    </lineage>
</organism>
<feature type="region of interest" description="Disordered" evidence="5">
    <location>
        <begin position="591"/>
        <end position="657"/>
    </location>
</feature>
<feature type="compositionally biased region" description="Low complexity" evidence="5">
    <location>
        <begin position="400"/>
        <end position="417"/>
    </location>
</feature>
<feature type="compositionally biased region" description="Low complexity" evidence="5">
    <location>
        <begin position="129"/>
        <end position="154"/>
    </location>
</feature>
<comment type="caution">
    <text evidence="7">The sequence shown here is derived from an EMBL/GenBank/DDBJ whole genome shotgun (WGS) entry which is preliminary data.</text>
</comment>
<feature type="compositionally biased region" description="Low complexity" evidence="5">
    <location>
        <begin position="50"/>
        <end position="99"/>
    </location>
</feature>
<comment type="similarity">
    <text evidence="2">Belongs to the FIP1 family.</text>
</comment>
<proteinExistence type="inferred from homology"/>
<sequence length="941" mass="100222">MSDDDDLFAQIFGGTSTAAPAKAQGQVKQELLPKQEGNFRQKQFQAQGLAPAHVQPAQPPGQQQPGSLRWQAPPAQQAAQPAALPAQQIAAQPGQNGAAEDNDEDFFQMADQTQPLGMPQHFHHQENWQQPQQQEGGQAGLASAGSGPGSRFPRPGMPMPPRGPPFQQPYAARPFQQGGPFPPRPPMGPPPTHPYRAPRVQYWKDGAPLMQQPEEVEGKFPMQAGPGDPIKLPGQTRVDRDEYQEFLALGHGGIFDLDIDRVVDPQWSYMTARREDFFNYGLNAASWKAYCAQVKRCREQSHLKERIETFQTSSSVNPGADPSLPPELNAVLQAEHEKVLPDRPITVSNARPPPPRSQAHPGGMTRQLSPLPTSDAIISLGGQMEPADAQWPPAHGETDGLSLSAGLNLSGPGASSSPPTPAPPKQHSSSGAQPDRPIQITPESSGLVLADGGIALSSLQRSGDGQAATVKPPLKPMGRPASMQPAALIRAAREKAAAAAAAAASPAATAQPDTAAAAATSIPTIDHQQQGSVEAPVGGSPVNRLQQSTPFGHPSLQNQAAEISDQAPALEGQEKGGDSALPAALVSSAMAGSQALEPGTSIPGPAPPAGSPGGGNAGPGRRVPGPRPPPGAPPPRPPPPGPHFPGRPHMGRPPMLPMMSGAAMPPFMPMFMPGPGFPMAFPPGSMMPMPMQPGMGPHGPLPFPGFAPPLGASFDPLSGNLDGEEEEEEDEEEARLRLAEENKGNKRRRVSDENGGGEVGLEAGALAIGMDFDLDIDLPSTSAPATNGFRGGMDRRRLPPRTEAPSARQDIRPPPEAMRGYAGRMSLPERRSGPLDRGERRSGDWGRHREDDRAREDRSRDAGRSRRHARKSRSRSRTKSRSRSRGRSRRAHSPSFSGSSDASSSPERSRRSGARTSSHRSHRDRSPDRHSRDHRHHRSHR</sequence>
<evidence type="ECO:0000256" key="3">
    <source>
        <dbReference type="ARBA" id="ARBA00022664"/>
    </source>
</evidence>
<dbReference type="Proteomes" id="UP001438707">
    <property type="component" value="Unassembled WGS sequence"/>
</dbReference>
<feature type="compositionally biased region" description="Polar residues" evidence="5">
    <location>
        <begin position="521"/>
        <end position="532"/>
    </location>
</feature>
<evidence type="ECO:0000256" key="2">
    <source>
        <dbReference type="ARBA" id="ARBA00007459"/>
    </source>
</evidence>
<feature type="compositionally biased region" description="Basic residues" evidence="5">
    <location>
        <begin position="911"/>
        <end position="923"/>
    </location>
</feature>
<feature type="compositionally biased region" description="Pro residues" evidence="5">
    <location>
        <begin position="180"/>
        <end position="193"/>
    </location>
</feature>
<dbReference type="InterPro" id="IPR007854">
    <property type="entry name" value="Fip1_dom"/>
</dbReference>
<dbReference type="GO" id="GO:0006397">
    <property type="term" value="P:mRNA processing"/>
    <property type="evidence" value="ECO:0007669"/>
    <property type="project" value="UniProtKB-KW"/>
</dbReference>
<feature type="region of interest" description="Disordered" evidence="5">
    <location>
        <begin position="340"/>
        <end position="440"/>
    </location>
</feature>
<feature type="compositionally biased region" description="Basic residues" evidence="5">
    <location>
        <begin position="865"/>
        <end position="892"/>
    </location>
</feature>
<keyword evidence="4" id="KW-0539">Nucleus</keyword>
<feature type="region of interest" description="Disordered" evidence="5">
    <location>
        <begin position="13"/>
        <end position="196"/>
    </location>
</feature>
<evidence type="ECO:0000259" key="6">
    <source>
        <dbReference type="Pfam" id="PF05182"/>
    </source>
</evidence>
<feature type="compositionally biased region" description="Acidic residues" evidence="5">
    <location>
        <begin position="722"/>
        <end position="733"/>
    </location>
</feature>
<keyword evidence="3" id="KW-0507">mRNA processing</keyword>
<accession>A0AAW1RZ80</accession>
<dbReference type="PANTHER" id="PTHR36884">
    <property type="entry name" value="FIP1[III]-LIKE PROTEIN"/>
    <property type="match status" value="1"/>
</dbReference>
<keyword evidence="8" id="KW-1185">Reference proteome</keyword>
<evidence type="ECO:0000313" key="8">
    <source>
        <dbReference type="Proteomes" id="UP001438707"/>
    </source>
</evidence>
<dbReference type="GO" id="GO:0005634">
    <property type="term" value="C:nucleus"/>
    <property type="evidence" value="ECO:0007669"/>
    <property type="project" value="UniProtKB-SubCell"/>
</dbReference>
<evidence type="ECO:0000256" key="4">
    <source>
        <dbReference type="ARBA" id="ARBA00023242"/>
    </source>
</evidence>
<dbReference type="AlphaFoldDB" id="A0AAW1RZ80"/>
<feature type="region of interest" description="Disordered" evidence="5">
    <location>
        <begin position="775"/>
        <end position="941"/>
    </location>
</feature>
<dbReference type="EMBL" id="JALJOS010000005">
    <property type="protein sequence ID" value="KAK9838638.1"/>
    <property type="molecule type" value="Genomic_DNA"/>
</dbReference>
<feature type="compositionally biased region" description="Basic residues" evidence="5">
    <location>
        <begin position="932"/>
        <end position="941"/>
    </location>
</feature>
<feature type="compositionally biased region" description="Basic and acidic residues" evidence="5">
    <location>
        <begin position="734"/>
        <end position="744"/>
    </location>
</feature>
<gene>
    <name evidence="7" type="ORF">WJX74_000415</name>
</gene>
<dbReference type="PANTHER" id="PTHR36884:SF4">
    <property type="entry name" value="FIP1[III]-LIKE PROTEIN"/>
    <property type="match status" value="1"/>
</dbReference>
<feature type="compositionally biased region" description="Low complexity" evidence="5">
    <location>
        <begin position="893"/>
        <end position="906"/>
    </location>
</feature>
<evidence type="ECO:0000256" key="1">
    <source>
        <dbReference type="ARBA" id="ARBA00004123"/>
    </source>
</evidence>
<feature type="compositionally biased region" description="Pro residues" evidence="5">
    <location>
        <begin position="625"/>
        <end position="645"/>
    </location>
</feature>
<feature type="region of interest" description="Disordered" evidence="5">
    <location>
        <begin position="498"/>
        <end position="578"/>
    </location>
</feature>
<evidence type="ECO:0000313" key="7">
    <source>
        <dbReference type="EMBL" id="KAK9838638.1"/>
    </source>
</evidence>
<reference evidence="7 8" key="1">
    <citation type="journal article" date="2024" name="Nat. Commun.">
        <title>Phylogenomics reveals the evolutionary origins of lichenization in chlorophyte algae.</title>
        <authorList>
            <person name="Puginier C."/>
            <person name="Libourel C."/>
            <person name="Otte J."/>
            <person name="Skaloud P."/>
            <person name="Haon M."/>
            <person name="Grisel S."/>
            <person name="Petersen M."/>
            <person name="Berrin J.G."/>
            <person name="Delaux P.M."/>
            <person name="Dal Grande F."/>
            <person name="Keller J."/>
        </authorList>
    </citation>
    <scope>NUCLEOTIDE SEQUENCE [LARGE SCALE GENOMIC DNA]</scope>
    <source>
        <strain evidence="7 8">SAG 2145</strain>
    </source>
</reference>
<evidence type="ECO:0000256" key="5">
    <source>
        <dbReference type="SAM" id="MobiDB-lite"/>
    </source>
</evidence>
<feature type="region of interest" description="Disordered" evidence="5">
    <location>
        <begin position="459"/>
        <end position="481"/>
    </location>
</feature>
<feature type="domain" description="Pre-mRNA polyadenylation factor Fip1" evidence="6">
    <location>
        <begin position="256"/>
        <end position="298"/>
    </location>
</feature>
<protein>
    <recommendedName>
        <fullName evidence="6">Pre-mRNA polyadenylation factor Fip1 domain-containing protein</fullName>
    </recommendedName>
</protein>
<feature type="compositionally biased region" description="Low complexity" evidence="5">
    <location>
        <begin position="498"/>
        <end position="519"/>
    </location>
</feature>
<dbReference type="InterPro" id="IPR044976">
    <property type="entry name" value="FIPS5/FIPS3-like"/>
</dbReference>
<feature type="region of interest" description="Disordered" evidence="5">
    <location>
        <begin position="717"/>
        <end position="759"/>
    </location>
</feature>
<name>A0AAW1RZ80_9CHLO</name>